<protein>
    <submittedName>
        <fullName evidence="1">Uncharacterized protein</fullName>
    </submittedName>
</protein>
<sequence>MTPLTVVVSDFSLQQKASCRSRVPWLYNVPTTSLIVVVSNSSLGQKGCYRSQVGLALSCATNAQDSGGLQSTTEEFFADYRAGHLQENLQDLLVFTKIGTKLAAKQKRKGSYRAAQCAKMRAKKDELATAGKAAATYDSPQPESQANCSRKGCCNLRLPSSIEPSCCSRKGCNNCRLPSSIEPS</sequence>
<dbReference type="AlphaFoldDB" id="A0AAV4DBW1"/>
<comment type="caution">
    <text evidence="1">The sequence shown here is derived from an EMBL/GenBank/DDBJ whole genome shotgun (WGS) entry which is preliminary data.</text>
</comment>
<dbReference type="EMBL" id="BLXT01007705">
    <property type="protein sequence ID" value="GFO41689.1"/>
    <property type="molecule type" value="Genomic_DNA"/>
</dbReference>
<evidence type="ECO:0000313" key="2">
    <source>
        <dbReference type="Proteomes" id="UP000735302"/>
    </source>
</evidence>
<reference evidence="1 2" key="1">
    <citation type="journal article" date="2021" name="Elife">
        <title>Chloroplast acquisition without the gene transfer in kleptoplastic sea slugs, Plakobranchus ocellatus.</title>
        <authorList>
            <person name="Maeda T."/>
            <person name="Takahashi S."/>
            <person name="Yoshida T."/>
            <person name="Shimamura S."/>
            <person name="Takaki Y."/>
            <person name="Nagai Y."/>
            <person name="Toyoda A."/>
            <person name="Suzuki Y."/>
            <person name="Arimoto A."/>
            <person name="Ishii H."/>
            <person name="Satoh N."/>
            <person name="Nishiyama T."/>
            <person name="Hasebe M."/>
            <person name="Maruyama T."/>
            <person name="Minagawa J."/>
            <person name="Obokata J."/>
            <person name="Shigenobu S."/>
        </authorList>
    </citation>
    <scope>NUCLEOTIDE SEQUENCE [LARGE SCALE GENOMIC DNA]</scope>
</reference>
<evidence type="ECO:0000313" key="1">
    <source>
        <dbReference type="EMBL" id="GFO41689.1"/>
    </source>
</evidence>
<gene>
    <name evidence="1" type="ORF">PoB_006819400</name>
</gene>
<keyword evidence="2" id="KW-1185">Reference proteome</keyword>
<dbReference type="Proteomes" id="UP000735302">
    <property type="component" value="Unassembled WGS sequence"/>
</dbReference>
<name>A0AAV4DBW1_9GAST</name>
<proteinExistence type="predicted"/>
<organism evidence="1 2">
    <name type="scientific">Plakobranchus ocellatus</name>
    <dbReference type="NCBI Taxonomy" id="259542"/>
    <lineage>
        <taxon>Eukaryota</taxon>
        <taxon>Metazoa</taxon>
        <taxon>Spiralia</taxon>
        <taxon>Lophotrochozoa</taxon>
        <taxon>Mollusca</taxon>
        <taxon>Gastropoda</taxon>
        <taxon>Heterobranchia</taxon>
        <taxon>Euthyneura</taxon>
        <taxon>Panpulmonata</taxon>
        <taxon>Sacoglossa</taxon>
        <taxon>Placobranchoidea</taxon>
        <taxon>Plakobranchidae</taxon>
        <taxon>Plakobranchus</taxon>
    </lineage>
</organism>
<accession>A0AAV4DBW1</accession>